<dbReference type="Proteomes" id="UP000824116">
    <property type="component" value="Unassembled WGS sequence"/>
</dbReference>
<gene>
    <name evidence="2" type="ORF">H9723_01895</name>
</gene>
<accession>A0A9D2K0E5</accession>
<dbReference type="Pfam" id="PF23343">
    <property type="entry name" value="REP_ORF2-G2P"/>
    <property type="match status" value="1"/>
</dbReference>
<dbReference type="AlphaFoldDB" id="A0A9D2K0E5"/>
<evidence type="ECO:0000313" key="2">
    <source>
        <dbReference type="EMBL" id="HIZ73986.1"/>
    </source>
</evidence>
<reference evidence="2" key="1">
    <citation type="journal article" date="2021" name="PeerJ">
        <title>Extensive microbial diversity within the chicken gut microbiome revealed by metagenomics and culture.</title>
        <authorList>
            <person name="Gilroy R."/>
            <person name="Ravi A."/>
            <person name="Getino M."/>
            <person name="Pursley I."/>
            <person name="Horton D.L."/>
            <person name="Alikhan N.F."/>
            <person name="Baker D."/>
            <person name="Gharbi K."/>
            <person name="Hall N."/>
            <person name="Watson M."/>
            <person name="Adriaenssens E.M."/>
            <person name="Foster-Nyarko E."/>
            <person name="Jarju S."/>
            <person name="Secka A."/>
            <person name="Antonio M."/>
            <person name="Oren A."/>
            <person name="Chaudhuri R.R."/>
            <person name="La Ragione R."/>
            <person name="Hildebrand F."/>
            <person name="Pallen M.J."/>
        </authorList>
    </citation>
    <scope>NUCLEOTIDE SEQUENCE</scope>
    <source>
        <strain evidence="2">CHK196-3914</strain>
    </source>
</reference>
<dbReference type="InterPro" id="IPR056906">
    <property type="entry name" value="ORF2/G2P_dom"/>
</dbReference>
<comment type="caution">
    <text evidence="2">The sequence shown here is derived from an EMBL/GenBank/DDBJ whole genome shotgun (WGS) entry which is preliminary data.</text>
</comment>
<name>A0A9D2K0E5_9FIRM</name>
<proteinExistence type="predicted"/>
<dbReference type="EMBL" id="DXAY01000042">
    <property type="protein sequence ID" value="HIZ73986.1"/>
    <property type="molecule type" value="Genomic_DNA"/>
</dbReference>
<protein>
    <recommendedName>
        <fullName evidence="1">Replication-associated protein ORF2/G2P domain-containing protein</fullName>
    </recommendedName>
</protein>
<reference evidence="2" key="2">
    <citation type="submission" date="2021-04" db="EMBL/GenBank/DDBJ databases">
        <authorList>
            <person name="Gilroy R."/>
        </authorList>
    </citation>
    <scope>NUCLEOTIDE SEQUENCE</scope>
    <source>
        <strain evidence="2">CHK196-3914</strain>
    </source>
</reference>
<sequence>MQYNQKRTYWTHKEEVQLYKIPIDTDRCSLAAKKQSAKTRTKYENMSLRDQIASDKRRKSYYEKRCHYLTDLSIHNRLYTFITLTFKEPITDYKQAQHEWDLFLKRLKYHLKKPIKYVACHEFQKKRGEVYHFHALTDIGYIGVKELEKIWGQGFVFIRQIESFHESSIKQIIYLFKYISKDIMDEEKTGKRNSARKIYCSRNLKKPTIKKEFSTESFEEIVFANMEHIIETGSYEMRNHQNLKINDVDFVKISRKE</sequence>
<evidence type="ECO:0000313" key="3">
    <source>
        <dbReference type="Proteomes" id="UP000824116"/>
    </source>
</evidence>
<feature type="domain" description="Replication-associated protein ORF2/G2P" evidence="1">
    <location>
        <begin position="80"/>
        <end position="182"/>
    </location>
</feature>
<evidence type="ECO:0000259" key="1">
    <source>
        <dbReference type="Pfam" id="PF23343"/>
    </source>
</evidence>
<organism evidence="2 3">
    <name type="scientific">Candidatus Mediterraneibacter stercoravium</name>
    <dbReference type="NCBI Taxonomy" id="2838685"/>
    <lineage>
        <taxon>Bacteria</taxon>
        <taxon>Bacillati</taxon>
        <taxon>Bacillota</taxon>
        <taxon>Clostridia</taxon>
        <taxon>Lachnospirales</taxon>
        <taxon>Lachnospiraceae</taxon>
        <taxon>Mediterraneibacter</taxon>
    </lineage>
</organism>